<name>A0A0C1D9C9_9FLAO</name>
<evidence type="ECO:0000313" key="1">
    <source>
        <dbReference type="EMBL" id="KIA90490.1"/>
    </source>
</evidence>
<accession>A0A0C1D9C9</accession>
<organism evidence="1 2">
    <name type="scientific">Kaistella jeonii</name>
    <dbReference type="NCBI Taxonomy" id="266749"/>
    <lineage>
        <taxon>Bacteria</taxon>
        <taxon>Pseudomonadati</taxon>
        <taxon>Bacteroidota</taxon>
        <taxon>Flavobacteriia</taxon>
        <taxon>Flavobacteriales</taxon>
        <taxon>Weeksellaceae</taxon>
        <taxon>Chryseobacterium group</taxon>
        <taxon>Kaistella</taxon>
    </lineage>
</organism>
<dbReference type="OrthoDB" id="1274887at2"/>
<proteinExistence type="predicted"/>
<gene>
    <name evidence="1" type="ORF">OA86_00945</name>
</gene>
<protein>
    <submittedName>
        <fullName evidence="1">Uncharacterized protein</fullName>
    </submittedName>
</protein>
<sequence>MQIYSDNHGRVIWLTVSSTEIRVDLQDLSPAFEYKRCAVVKDVVAVCTALNSNFENVESKLLEKLQNQMTAFDLFTELLDDHEIYFEYFSG</sequence>
<dbReference type="EMBL" id="JSYL01000001">
    <property type="protein sequence ID" value="KIA90490.1"/>
    <property type="molecule type" value="Genomic_DNA"/>
</dbReference>
<dbReference type="AlphaFoldDB" id="A0A0C1D9C9"/>
<keyword evidence="2" id="KW-1185">Reference proteome</keyword>
<dbReference type="RefSeq" id="WP_039347420.1">
    <property type="nucleotide sequence ID" value="NZ_FOLA01000001.1"/>
</dbReference>
<dbReference type="Proteomes" id="UP000031473">
    <property type="component" value="Unassembled WGS sequence"/>
</dbReference>
<comment type="caution">
    <text evidence="1">The sequence shown here is derived from an EMBL/GenBank/DDBJ whole genome shotgun (WGS) entry which is preliminary data.</text>
</comment>
<dbReference type="STRING" id="266749.SAMN05421876_101344"/>
<reference evidence="1 2" key="1">
    <citation type="submission" date="2014-10" db="EMBL/GenBank/DDBJ databases">
        <title>Kaistella jeonii genome.</title>
        <authorList>
            <person name="Clayton J.T."/>
            <person name="Newman J.D."/>
        </authorList>
    </citation>
    <scope>NUCLEOTIDE SEQUENCE [LARGE SCALE GENOMIC DNA]</scope>
    <source>
        <strain evidence="1 2">DSM 17048</strain>
    </source>
</reference>
<evidence type="ECO:0000313" key="2">
    <source>
        <dbReference type="Proteomes" id="UP000031473"/>
    </source>
</evidence>